<evidence type="ECO:0000313" key="4">
    <source>
        <dbReference type="Proteomes" id="UP000289340"/>
    </source>
</evidence>
<dbReference type="Pfam" id="PF25021">
    <property type="entry name" value="TEN_NHL"/>
    <property type="match status" value="1"/>
</dbReference>
<dbReference type="EMBL" id="QZWG01000012">
    <property type="protein sequence ID" value="RZB77241.1"/>
    <property type="molecule type" value="Genomic_DNA"/>
</dbReference>
<evidence type="ECO:0000313" key="3">
    <source>
        <dbReference type="EMBL" id="RZB77241.1"/>
    </source>
</evidence>
<dbReference type="Gene3D" id="2.120.10.30">
    <property type="entry name" value="TolB, C-terminal domain"/>
    <property type="match status" value="1"/>
</dbReference>
<feature type="domain" description="Teneurin NHL" evidence="2">
    <location>
        <begin position="175"/>
        <end position="249"/>
    </location>
</feature>
<dbReference type="AlphaFoldDB" id="A0A445HUK0"/>
<feature type="compositionally biased region" description="Low complexity" evidence="1">
    <location>
        <begin position="7"/>
        <end position="22"/>
    </location>
</feature>
<protein>
    <recommendedName>
        <fullName evidence="2">Teneurin NHL domain-containing protein</fullName>
    </recommendedName>
</protein>
<dbReference type="SUPFAM" id="SSF63829">
    <property type="entry name" value="Calcium-dependent phosphotriesterase"/>
    <property type="match status" value="1"/>
</dbReference>
<dbReference type="InterPro" id="IPR056822">
    <property type="entry name" value="TEN_NHL"/>
</dbReference>
<dbReference type="PANTHER" id="PTHR13833:SF73">
    <property type="entry name" value="NHL DOMAIN-CONTAINING PROTEIN"/>
    <property type="match status" value="1"/>
</dbReference>
<sequence>MFVSLMTSPVTTTSPTSSSGTTSTVVPAIAINVDEDNVEAFEKEAKIMVVEILRGEPYSCLALKPGKNKGVVGEGKFENDFDISTNLRIQFDYCSFSKTPHSGYFPSTSKTPHSDGNVLQFENGYVVETVLEGNKIGVVPYRIRVSGGRLCYLAADSRGRLVAGSFQGYTGHVDGKPSDALFNHPKGITVDDKGNVYVADTQNLAIRKIGDAGVTTIAGGKSNVTGYRDGPSEDAKFSNDFDVVYVWPTCSLLVIDRGNAALRQIALDQEDCDYQSNSISSTGDSNPLTLGIDPVDILTDVGAVIVGYATCMLQLGFGSTSFSKTQQQQP</sequence>
<evidence type="ECO:0000259" key="2">
    <source>
        <dbReference type="Pfam" id="PF25021"/>
    </source>
</evidence>
<dbReference type="PANTHER" id="PTHR13833">
    <property type="match status" value="1"/>
</dbReference>
<proteinExistence type="predicted"/>
<feature type="region of interest" description="Disordered" evidence="1">
    <location>
        <begin position="1"/>
        <end position="22"/>
    </location>
</feature>
<comment type="caution">
    <text evidence="3">The sequence shown here is derived from an EMBL/GenBank/DDBJ whole genome shotgun (WGS) entry which is preliminary data.</text>
</comment>
<name>A0A445HUK0_GLYSO</name>
<evidence type="ECO:0000256" key="1">
    <source>
        <dbReference type="SAM" id="MobiDB-lite"/>
    </source>
</evidence>
<accession>A0A445HUK0</accession>
<dbReference type="InterPro" id="IPR011042">
    <property type="entry name" value="6-blade_b-propeller_TolB-like"/>
</dbReference>
<gene>
    <name evidence="3" type="ORF">D0Y65_035253</name>
</gene>
<dbReference type="Proteomes" id="UP000289340">
    <property type="component" value="Chromosome 12"/>
</dbReference>
<reference evidence="3 4" key="1">
    <citation type="submission" date="2018-09" db="EMBL/GenBank/DDBJ databases">
        <title>A high-quality reference genome of wild soybean provides a powerful tool to mine soybean genomes.</title>
        <authorList>
            <person name="Xie M."/>
            <person name="Chung C.Y.L."/>
            <person name="Li M.-W."/>
            <person name="Wong F.-L."/>
            <person name="Chan T.-F."/>
            <person name="Lam H.-M."/>
        </authorList>
    </citation>
    <scope>NUCLEOTIDE SEQUENCE [LARGE SCALE GENOMIC DNA]</scope>
    <source>
        <strain evidence="4">cv. W05</strain>
        <tissue evidence="3">Hypocotyl of etiolated seedlings</tissue>
    </source>
</reference>
<keyword evidence="4" id="KW-1185">Reference proteome</keyword>
<organism evidence="3 4">
    <name type="scientific">Glycine soja</name>
    <name type="common">Wild soybean</name>
    <dbReference type="NCBI Taxonomy" id="3848"/>
    <lineage>
        <taxon>Eukaryota</taxon>
        <taxon>Viridiplantae</taxon>
        <taxon>Streptophyta</taxon>
        <taxon>Embryophyta</taxon>
        <taxon>Tracheophyta</taxon>
        <taxon>Spermatophyta</taxon>
        <taxon>Magnoliopsida</taxon>
        <taxon>eudicotyledons</taxon>
        <taxon>Gunneridae</taxon>
        <taxon>Pentapetalae</taxon>
        <taxon>rosids</taxon>
        <taxon>fabids</taxon>
        <taxon>Fabales</taxon>
        <taxon>Fabaceae</taxon>
        <taxon>Papilionoideae</taxon>
        <taxon>50 kb inversion clade</taxon>
        <taxon>NPAAA clade</taxon>
        <taxon>indigoferoid/millettioid clade</taxon>
        <taxon>Phaseoleae</taxon>
        <taxon>Glycine</taxon>
        <taxon>Glycine subgen. Soja</taxon>
    </lineage>
</organism>